<dbReference type="AlphaFoldDB" id="A0AA39ZDC2"/>
<reference evidence="1" key="1">
    <citation type="submission" date="2023-06" db="EMBL/GenBank/DDBJ databases">
        <title>Genome-scale phylogeny and comparative genomics of the fungal order Sordariales.</title>
        <authorList>
            <consortium name="Lawrence Berkeley National Laboratory"/>
            <person name="Hensen N."/>
            <person name="Bonometti L."/>
            <person name="Westerberg I."/>
            <person name="Brannstrom I.O."/>
            <person name="Guillou S."/>
            <person name="Cros-Aarteil S."/>
            <person name="Calhoun S."/>
            <person name="Haridas S."/>
            <person name="Kuo A."/>
            <person name="Mondo S."/>
            <person name="Pangilinan J."/>
            <person name="Riley R."/>
            <person name="Labutti K."/>
            <person name="Andreopoulos B."/>
            <person name="Lipzen A."/>
            <person name="Chen C."/>
            <person name="Yanf M."/>
            <person name="Daum C."/>
            <person name="Ng V."/>
            <person name="Clum A."/>
            <person name="Steindorff A."/>
            <person name="Ohm R."/>
            <person name="Martin F."/>
            <person name="Silar P."/>
            <person name="Natvig D."/>
            <person name="Lalanne C."/>
            <person name="Gautier V."/>
            <person name="Ament-Velasquez S.L."/>
            <person name="Kruys A."/>
            <person name="Hutchinson M.I."/>
            <person name="Powell A.J."/>
            <person name="Barry K."/>
            <person name="Miller A.N."/>
            <person name="Grigoriev I.V."/>
            <person name="Debuchy R."/>
            <person name="Gladieux P."/>
            <person name="Thoren M.H."/>
            <person name="Johannesson H."/>
        </authorList>
    </citation>
    <scope>NUCLEOTIDE SEQUENCE</scope>
    <source>
        <strain evidence="1">CBS 307.81</strain>
    </source>
</reference>
<evidence type="ECO:0000313" key="2">
    <source>
        <dbReference type="Proteomes" id="UP001174997"/>
    </source>
</evidence>
<proteinExistence type="predicted"/>
<keyword evidence="2" id="KW-1185">Reference proteome</keyword>
<evidence type="ECO:0000313" key="1">
    <source>
        <dbReference type="EMBL" id="KAK0668876.1"/>
    </source>
</evidence>
<gene>
    <name evidence="1" type="ORF">QBC41DRAFT_320805</name>
</gene>
<name>A0AA39ZDC2_9PEZI</name>
<dbReference type="EMBL" id="JAULSY010000049">
    <property type="protein sequence ID" value="KAK0668876.1"/>
    <property type="molecule type" value="Genomic_DNA"/>
</dbReference>
<dbReference type="Proteomes" id="UP001174997">
    <property type="component" value="Unassembled WGS sequence"/>
</dbReference>
<accession>A0AA39ZDC2</accession>
<comment type="caution">
    <text evidence="1">The sequence shown here is derived from an EMBL/GenBank/DDBJ whole genome shotgun (WGS) entry which is preliminary data.</text>
</comment>
<protein>
    <submittedName>
        <fullName evidence="1">Uncharacterized protein</fullName>
    </submittedName>
</protein>
<sequence>MSSNAANMDEATLKSLSEMMKRRAHLDHNSRFAFSARQKKTTHYALFIHAMKNVLSTEMAQFTYAQIVDGLPIKDVAWDRRIPAVHGIHPIEHHPELCPGALDFAREYKDVLDFDLLSFPRGLINAYVQSTPGSKVFDSRLIELVATALNEIGVILFNFDIGLHQGTGDRSAEAITNWKDDPDEETLPTMFHHPYYLHGDILPLGRGEHGGLLGGRQDSGRCGDV</sequence>
<organism evidence="1 2">
    <name type="scientific">Cercophora samala</name>
    <dbReference type="NCBI Taxonomy" id="330535"/>
    <lineage>
        <taxon>Eukaryota</taxon>
        <taxon>Fungi</taxon>
        <taxon>Dikarya</taxon>
        <taxon>Ascomycota</taxon>
        <taxon>Pezizomycotina</taxon>
        <taxon>Sordariomycetes</taxon>
        <taxon>Sordariomycetidae</taxon>
        <taxon>Sordariales</taxon>
        <taxon>Lasiosphaeriaceae</taxon>
        <taxon>Cercophora</taxon>
    </lineage>
</organism>